<dbReference type="Proteomes" id="UP001153331">
    <property type="component" value="Unassembled WGS sequence"/>
</dbReference>
<comment type="caution">
    <text evidence="1">The sequence shown here is derived from an EMBL/GenBank/DDBJ whole genome shotgun (WGS) entry which is preliminary data.</text>
</comment>
<evidence type="ECO:0000313" key="1">
    <source>
        <dbReference type="EMBL" id="KAJ8113410.1"/>
    </source>
</evidence>
<organism evidence="1 2">
    <name type="scientific">Boeremia exigua</name>
    <dbReference type="NCBI Taxonomy" id="749465"/>
    <lineage>
        <taxon>Eukaryota</taxon>
        <taxon>Fungi</taxon>
        <taxon>Dikarya</taxon>
        <taxon>Ascomycota</taxon>
        <taxon>Pezizomycotina</taxon>
        <taxon>Dothideomycetes</taxon>
        <taxon>Pleosporomycetidae</taxon>
        <taxon>Pleosporales</taxon>
        <taxon>Pleosporineae</taxon>
        <taxon>Didymellaceae</taxon>
        <taxon>Boeremia</taxon>
    </lineage>
</organism>
<gene>
    <name evidence="1" type="ORF">OPT61_g4456</name>
</gene>
<sequence>MRAPGRGLRSLRWGLSSLLVHMHTVSSALGCVEVSAQARAPPRRLRSTVTIANSLLLHSLISVPERLLADCSPSRSPVSSNFIQPIVGRHLTKEANPSSASCTSRVVLPRRRVVCRTVPASHRPAQLASVQCLRRSAGIASTNRPLLVRILRNYCSLSDGIQVFADFYSLIVGGGCPAVVDRGPTLLWATVTLTFTSHFSESTEPPDNTMNIQSLLNSPASGSRASCGADPSSPLSSAQQDPAFTATKRQKLAKDAPVFAEGTPTVGHVNYPPYDAGSDRDLQAKHREFHVFPLGEIHKKGVRHIPYASDKKDFLEKTGREAFEVFQYTYRVPGEDKNYVVVWDYNVGLVRMTPFFKSCKYSKTVPAKALNHNPGLRDISYSITGGALVCQGYWVPWQAAREIAATFCWEIRFALTPIFGNDFPQKCRPLKDRAFGKFAIDPEIVRFCTAETDRFKYEGASYQTLLPKATSSVATSVTPVFSTPVWTKETRATPSESGYGTSEEHDDNSFSGQISPRSQYDTKCLAAMGGARPLGFSSTPHLSTLNSPVAALAPTPLSMKPYCESLGTKRTHSKIMNDDCDGAVARASSPLGMWKDSDQDTFQSEVHSAGAVEAAEILLSLGAVTRDAAALSEPKRTRRGGARH</sequence>
<reference evidence="1" key="1">
    <citation type="submission" date="2022-11" db="EMBL/GenBank/DDBJ databases">
        <title>Genome Sequence of Boeremia exigua.</title>
        <authorList>
            <person name="Buettner E."/>
        </authorList>
    </citation>
    <scope>NUCLEOTIDE SEQUENCE</scope>
    <source>
        <strain evidence="1">CU02</strain>
    </source>
</reference>
<dbReference type="EMBL" id="JAPHNI010000255">
    <property type="protein sequence ID" value="KAJ8113410.1"/>
    <property type="molecule type" value="Genomic_DNA"/>
</dbReference>
<accession>A0ACC2IE23</accession>
<keyword evidence="2" id="KW-1185">Reference proteome</keyword>
<evidence type="ECO:0000313" key="2">
    <source>
        <dbReference type="Proteomes" id="UP001153331"/>
    </source>
</evidence>
<name>A0ACC2IE23_9PLEO</name>
<protein>
    <submittedName>
        <fullName evidence="1">Uncharacterized protein</fullName>
    </submittedName>
</protein>
<proteinExistence type="predicted"/>